<keyword evidence="3" id="KW-1185">Reference proteome</keyword>
<dbReference type="Pfam" id="PF13480">
    <property type="entry name" value="Acetyltransf_6"/>
    <property type="match status" value="1"/>
</dbReference>
<keyword evidence="2" id="KW-0808">Transferase</keyword>
<proteinExistence type="predicted"/>
<evidence type="ECO:0000259" key="1">
    <source>
        <dbReference type="Pfam" id="PF13480"/>
    </source>
</evidence>
<dbReference type="AlphaFoldDB" id="A0A844XYZ4"/>
<protein>
    <submittedName>
        <fullName evidence="2">GNAT family N-acetyltransferase</fullName>
    </submittedName>
</protein>
<accession>A0A844XYZ4</accession>
<dbReference type="SUPFAM" id="SSF55729">
    <property type="entry name" value="Acyl-CoA N-acyltransferases (Nat)"/>
    <property type="match status" value="1"/>
</dbReference>
<dbReference type="InterPro" id="IPR016181">
    <property type="entry name" value="Acyl_CoA_acyltransferase"/>
</dbReference>
<dbReference type="OrthoDB" id="8334427at2"/>
<organism evidence="2 3">
    <name type="scientific">Qipengyuania gaetbuli</name>
    <dbReference type="NCBI Taxonomy" id="266952"/>
    <lineage>
        <taxon>Bacteria</taxon>
        <taxon>Pseudomonadati</taxon>
        <taxon>Pseudomonadota</taxon>
        <taxon>Alphaproteobacteria</taxon>
        <taxon>Sphingomonadales</taxon>
        <taxon>Erythrobacteraceae</taxon>
        <taxon>Qipengyuania</taxon>
    </lineage>
</organism>
<reference evidence="2 3" key="1">
    <citation type="submission" date="2019-12" db="EMBL/GenBank/DDBJ databases">
        <title>Genomic-based taxomic classification of the family Erythrobacteraceae.</title>
        <authorList>
            <person name="Xu L."/>
        </authorList>
    </citation>
    <scope>NUCLEOTIDE SEQUENCE [LARGE SCALE GENOMIC DNA]</scope>
    <source>
        <strain evidence="2 3">DSM 16225</strain>
    </source>
</reference>
<gene>
    <name evidence="2" type="ORF">GRI42_03650</name>
</gene>
<name>A0A844XYZ4_9SPHN</name>
<dbReference type="Proteomes" id="UP000444185">
    <property type="component" value="Unassembled WGS sequence"/>
</dbReference>
<dbReference type="GO" id="GO:0016740">
    <property type="term" value="F:transferase activity"/>
    <property type="evidence" value="ECO:0007669"/>
    <property type="project" value="UniProtKB-KW"/>
</dbReference>
<dbReference type="EMBL" id="WTYF01000004">
    <property type="protein sequence ID" value="MXO50397.1"/>
    <property type="molecule type" value="Genomic_DNA"/>
</dbReference>
<dbReference type="Gene3D" id="3.40.630.30">
    <property type="match status" value="1"/>
</dbReference>
<evidence type="ECO:0000313" key="2">
    <source>
        <dbReference type="EMBL" id="MXO50397.1"/>
    </source>
</evidence>
<sequence>MQGVRHDRSGPFDGHEWFELLEQHGWQPVIALAEDALALPLTRGPKGLESLTNWFSFTWAPVGEAGEEATGLLRALAADLKGRTARVDMSPLAGEAQWLDLLEEAFRTSGWLVFREKCDDNHILLVNGRSFDQYWTSRPGEMRSTVLRKSKKVRTEISSRFDAVEWETYQSVYERSWKPTEQRADLLEAFARSESEKGHYRLGIAYVDDEPVAAQFWTVERGAAYIHKLAHLKEAENLSAGTVLTAAMFERAIDTDGATLVDFGTGSDPYKRDWMEECRPRYRLTCLDPRQVAAWPAIAKRLFGRLARG</sequence>
<dbReference type="InterPro" id="IPR038740">
    <property type="entry name" value="BioF2-like_GNAT_dom"/>
</dbReference>
<feature type="domain" description="BioF2-like acetyltransferase" evidence="1">
    <location>
        <begin position="147"/>
        <end position="272"/>
    </location>
</feature>
<evidence type="ECO:0000313" key="3">
    <source>
        <dbReference type="Proteomes" id="UP000444185"/>
    </source>
</evidence>
<comment type="caution">
    <text evidence="2">The sequence shown here is derived from an EMBL/GenBank/DDBJ whole genome shotgun (WGS) entry which is preliminary data.</text>
</comment>